<proteinExistence type="predicted"/>
<dbReference type="GeneID" id="112905302"/>
<accession>A0A7F5RB87</accession>
<organism evidence="1 2">
    <name type="scientific">Agrilus planipennis</name>
    <name type="common">Emerald ash borer</name>
    <name type="synonym">Agrilus marcopoli</name>
    <dbReference type="NCBI Taxonomy" id="224129"/>
    <lineage>
        <taxon>Eukaryota</taxon>
        <taxon>Metazoa</taxon>
        <taxon>Ecdysozoa</taxon>
        <taxon>Arthropoda</taxon>
        <taxon>Hexapoda</taxon>
        <taxon>Insecta</taxon>
        <taxon>Pterygota</taxon>
        <taxon>Neoptera</taxon>
        <taxon>Endopterygota</taxon>
        <taxon>Coleoptera</taxon>
        <taxon>Polyphaga</taxon>
        <taxon>Elateriformia</taxon>
        <taxon>Buprestoidea</taxon>
        <taxon>Buprestidae</taxon>
        <taxon>Agrilinae</taxon>
        <taxon>Agrilus</taxon>
    </lineage>
</organism>
<evidence type="ECO:0000313" key="1">
    <source>
        <dbReference type="Proteomes" id="UP000192223"/>
    </source>
</evidence>
<reference evidence="2" key="1">
    <citation type="submission" date="2025-08" db="UniProtKB">
        <authorList>
            <consortium name="RefSeq"/>
        </authorList>
    </citation>
    <scope>IDENTIFICATION</scope>
    <source>
        <tissue evidence="2">Entire body</tissue>
    </source>
</reference>
<dbReference type="InParanoid" id="A0A7F5RB87"/>
<dbReference type="RefSeq" id="XP_025833222.1">
    <property type="nucleotide sequence ID" value="XM_025977437.1"/>
</dbReference>
<gene>
    <name evidence="2" type="primary">LOC112905302</name>
</gene>
<dbReference type="AlphaFoldDB" id="A0A7F5RB87"/>
<protein>
    <submittedName>
        <fullName evidence="2">Uncharacterized protein LOC112905302</fullName>
    </submittedName>
</protein>
<keyword evidence="1" id="KW-1185">Reference proteome</keyword>
<evidence type="ECO:0000313" key="2">
    <source>
        <dbReference type="RefSeq" id="XP_025833222.1"/>
    </source>
</evidence>
<dbReference type="Gene3D" id="2.170.15.10">
    <property type="entry name" value="Proaerolysin, chain A, domain 3"/>
    <property type="match status" value="1"/>
</dbReference>
<dbReference type="OrthoDB" id="10356547at2759"/>
<sequence length="372" mass="42511">MFEQLIVQIKHQYGKFLCFHNASNNSKEPIFGMKKDCQGYKQEETIVHFIRNGNGYQIQHQDGKYLNFDHAYTKSKEPVFGMNKNFFEDKTIVHILPKDDGYQIKHQYGKYLNFDNAYTKSRERVYGMTQGFYEDETIVYFIPIKYNFSIKIEGFQYDTRMVYNAQLNGQIQQFSLINKTFYNNSDTNQRFSINESVTVNTSTTFQHSTTDVTTWLNEVSAGVRITAEGNITLPLLTEGRVVGETSSGFKYTWGRESTEQFSNSTTKSVEQTVNITDEITVCPKSKMTYKYIKNQLSGIAVPYDAVMKIKCEMGGIYVSDEALQFILDHIGDCPTGSIAKENGCGIYSVPLAGEMIINIALNFSTYCDQLPL</sequence>
<name>A0A7F5RB87_AGRPL</name>
<dbReference type="KEGG" id="apln:112905302"/>
<dbReference type="Proteomes" id="UP000192223">
    <property type="component" value="Unplaced"/>
</dbReference>